<accession>A0AAD9KI94</accession>
<dbReference type="PANTHER" id="PTHR46360:SF1">
    <property type="entry name" value="DISKS LARGE HOMOLOG 5"/>
    <property type="match status" value="1"/>
</dbReference>
<comment type="caution">
    <text evidence="7">The sequence shown here is derived from an EMBL/GenBank/DDBJ whole genome shotgun (WGS) entry which is preliminary data.</text>
</comment>
<feature type="domain" description="PDZ" evidence="6">
    <location>
        <begin position="149"/>
        <end position="229"/>
    </location>
</feature>
<feature type="domain" description="Guanylate kinase-like" evidence="5">
    <location>
        <begin position="554"/>
        <end position="703"/>
    </location>
</feature>
<feature type="compositionally biased region" description="Low complexity" evidence="3">
    <location>
        <begin position="66"/>
        <end position="84"/>
    </location>
</feature>
<evidence type="ECO:0000256" key="2">
    <source>
        <dbReference type="PROSITE-ProRule" id="PRU00192"/>
    </source>
</evidence>
<dbReference type="InterPro" id="IPR008144">
    <property type="entry name" value="Guanylate_kin-like_dom"/>
</dbReference>
<dbReference type="InterPro" id="IPR036034">
    <property type="entry name" value="PDZ_sf"/>
</dbReference>
<evidence type="ECO:0000256" key="3">
    <source>
        <dbReference type="SAM" id="MobiDB-lite"/>
    </source>
</evidence>
<gene>
    <name evidence="7" type="ORF">NP493_1036g00003</name>
</gene>
<dbReference type="GO" id="GO:0035331">
    <property type="term" value="P:negative regulation of hippo signaling"/>
    <property type="evidence" value="ECO:0007669"/>
    <property type="project" value="TreeGrafter"/>
</dbReference>
<dbReference type="InterPro" id="IPR053004">
    <property type="entry name" value="MAGUK_Signaling_Regulators"/>
</dbReference>
<feature type="compositionally biased region" description="Basic and acidic residues" evidence="3">
    <location>
        <begin position="9"/>
        <end position="21"/>
    </location>
</feature>
<dbReference type="PROSITE" id="PS50106">
    <property type="entry name" value="PDZ"/>
    <property type="match status" value="2"/>
</dbReference>
<evidence type="ECO:0000313" key="7">
    <source>
        <dbReference type="EMBL" id="KAK2171704.1"/>
    </source>
</evidence>
<evidence type="ECO:0000259" key="4">
    <source>
        <dbReference type="PROSITE" id="PS50002"/>
    </source>
</evidence>
<evidence type="ECO:0000259" key="6">
    <source>
        <dbReference type="PROSITE" id="PS50106"/>
    </source>
</evidence>
<dbReference type="InterPro" id="IPR036028">
    <property type="entry name" value="SH3-like_dom_sf"/>
</dbReference>
<dbReference type="PANTHER" id="PTHR46360">
    <property type="entry name" value="DISKS LARGE HOMOLOG 5"/>
    <property type="match status" value="1"/>
</dbReference>
<dbReference type="Gene3D" id="2.30.30.40">
    <property type="entry name" value="SH3 Domains"/>
    <property type="match status" value="1"/>
</dbReference>
<feature type="compositionally biased region" description="Basic residues" evidence="3">
    <location>
        <begin position="483"/>
        <end position="492"/>
    </location>
</feature>
<reference evidence="7" key="1">
    <citation type="journal article" date="2023" name="Mol. Biol. Evol.">
        <title>Third-Generation Sequencing Reveals the Adaptive Role of the Epigenome in Three Deep-Sea Polychaetes.</title>
        <authorList>
            <person name="Perez M."/>
            <person name="Aroh O."/>
            <person name="Sun Y."/>
            <person name="Lan Y."/>
            <person name="Juniper S.K."/>
            <person name="Young C.R."/>
            <person name="Angers B."/>
            <person name="Qian P.Y."/>
        </authorList>
    </citation>
    <scope>NUCLEOTIDE SEQUENCE</scope>
    <source>
        <strain evidence="7">R07B-5</strain>
    </source>
</reference>
<dbReference type="SMART" id="SM00326">
    <property type="entry name" value="SH3"/>
    <property type="match status" value="1"/>
</dbReference>
<feature type="region of interest" description="Disordered" evidence="3">
    <location>
        <begin position="467"/>
        <end position="501"/>
    </location>
</feature>
<dbReference type="Gene3D" id="2.30.42.10">
    <property type="match status" value="2"/>
</dbReference>
<protein>
    <submittedName>
        <fullName evidence="7">Uncharacterized protein</fullName>
    </submittedName>
</protein>
<proteinExistence type="predicted"/>
<dbReference type="InterPro" id="IPR027417">
    <property type="entry name" value="P-loop_NTPase"/>
</dbReference>
<keyword evidence="1 2" id="KW-0728">SH3 domain</keyword>
<feature type="region of interest" description="Disordered" evidence="3">
    <location>
        <begin position="232"/>
        <end position="287"/>
    </location>
</feature>
<dbReference type="Gene3D" id="3.40.50.300">
    <property type="entry name" value="P-loop containing nucleotide triphosphate hydrolases"/>
    <property type="match status" value="1"/>
</dbReference>
<feature type="compositionally biased region" description="Low complexity" evidence="3">
    <location>
        <begin position="242"/>
        <end position="253"/>
    </location>
</feature>
<feature type="compositionally biased region" description="Low complexity" evidence="3">
    <location>
        <begin position="23"/>
        <end position="34"/>
    </location>
</feature>
<dbReference type="InterPro" id="IPR035537">
    <property type="entry name" value="DLG5_SH3"/>
</dbReference>
<feature type="domain" description="SH3" evidence="4">
    <location>
        <begin position="388"/>
        <end position="456"/>
    </location>
</feature>
<sequence>MHTSVPEMNPDHIPHRLRNDRYSSPSPSPSQQSSTNTDHMMSHDEFSYLPHEGCATLPNRRIRIPSSQSVLSSKSSTGRTSTSSFDKVSERSSPISPFLPLPKDYHHMPPGTSHSLPPGTTHCLLPGTTHSLPQSNAKRKRPEVGETRNIRVEKCTEEPLGIQIESGSNCGIFVSSVSDNSLANKAGIQIGDQLLEVCGINMRKATYELAANVLRQCGGSVNMLVQYNPNKYREEDNDSSSETDTSSSSTCSTPDLRRGHPSRVSNDTITPDPIHGSTHSRKMSEDGYNPCKPRFVMMKKCHPRDDLGVTLIGGNAVGIFVHSIHPNTVASSAKGLRCGDHILEFNGMNFRNVTAEQAAVEMAKPTENVSILAQYNVGKYKKIKDLPGDSIYVRALFDRDAENEDELSFKKDDILYVDNTLYNGILGVWRAWLIADDGNKSECGTIPSKSRLEDECALKRSVSEPLDDELKSSRRGQGSARRSFFRRRRHQRNNSMDSRELSSYSDVSINSDSLPYLEDGSVITFERVERLDGNVCRPVLILGPLADALINKITSESPDKYCRCETEIIKASLSTLEMGQNDGVFVDFKARCDGQYDCVTVQNVKDIMDKNRHCMLDMNASAISQMHKVHIYPIVLFIKHKSPKQIREVKDTRFLPEKMSNKHAKELFDRNNEYENKYKRFFSDMIIGGNLAYMCYKIKCAIDNEQKKTVWVSTGAL</sequence>
<dbReference type="SMART" id="SM00072">
    <property type="entry name" value="GuKc"/>
    <property type="match status" value="1"/>
</dbReference>
<feature type="region of interest" description="Disordered" evidence="3">
    <location>
        <begin position="61"/>
        <end position="110"/>
    </location>
</feature>
<dbReference type="GO" id="GO:0005886">
    <property type="term" value="C:plasma membrane"/>
    <property type="evidence" value="ECO:0007669"/>
    <property type="project" value="TreeGrafter"/>
</dbReference>
<dbReference type="Proteomes" id="UP001209878">
    <property type="component" value="Unassembled WGS sequence"/>
</dbReference>
<organism evidence="7 8">
    <name type="scientific">Ridgeia piscesae</name>
    <name type="common">Tubeworm</name>
    <dbReference type="NCBI Taxonomy" id="27915"/>
    <lineage>
        <taxon>Eukaryota</taxon>
        <taxon>Metazoa</taxon>
        <taxon>Spiralia</taxon>
        <taxon>Lophotrochozoa</taxon>
        <taxon>Annelida</taxon>
        <taxon>Polychaeta</taxon>
        <taxon>Sedentaria</taxon>
        <taxon>Canalipalpata</taxon>
        <taxon>Sabellida</taxon>
        <taxon>Siboglinidae</taxon>
        <taxon>Ridgeia</taxon>
    </lineage>
</organism>
<dbReference type="SUPFAM" id="SSF52540">
    <property type="entry name" value="P-loop containing nucleoside triphosphate hydrolases"/>
    <property type="match status" value="1"/>
</dbReference>
<dbReference type="InterPro" id="IPR001452">
    <property type="entry name" value="SH3_domain"/>
</dbReference>
<dbReference type="InterPro" id="IPR008145">
    <property type="entry name" value="GK/Ca_channel_bsu"/>
</dbReference>
<dbReference type="InterPro" id="IPR001478">
    <property type="entry name" value="PDZ"/>
</dbReference>
<dbReference type="SUPFAM" id="SSF50156">
    <property type="entry name" value="PDZ domain-like"/>
    <property type="match status" value="2"/>
</dbReference>
<name>A0AAD9KI94_RIDPI</name>
<dbReference type="CDD" id="cd11860">
    <property type="entry name" value="SH3_DLG5"/>
    <property type="match status" value="1"/>
</dbReference>
<dbReference type="EMBL" id="JAODUO010001036">
    <property type="protein sequence ID" value="KAK2171704.1"/>
    <property type="molecule type" value="Genomic_DNA"/>
</dbReference>
<dbReference type="CDD" id="cd06767">
    <property type="entry name" value="PDZ3_DLG5-like"/>
    <property type="match status" value="1"/>
</dbReference>
<feature type="region of interest" description="Disordered" evidence="3">
    <location>
        <begin position="1"/>
        <end position="41"/>
    </location>
</feature>
<evidence type="ECO:0000259" key="5">
    <source>
        <dbReference type="PROSITE" id="PS50052"/>
    </source>
</evidence>
<dbReference type="SMART" id="SM00228">
    <property type="entry name" value="PDZ"/>
    <property type="match status" value="2"/>
</dbReference>
<dbReference type="Pfam" id="PF00625">
    <property type="entry name" value="Guanylate_kin"/>
    <property type="match status" value="1"/>
</dbReference>
<dbReference type="PROSITE" id="PS50002">
    <property type="entry name" value="SH3"/>
    <property type="match status" value="1"/>
</dbReference>
<dbReference type="Pfam" id="PF00595">
    <property type="entry name" value="PDZ"/>
    <property type="match status" value="2"/>
</dbReference>
<feature type="domain" description="PDZ" evidence="6">
    <location>
        <begin position="295"/>
        <end position="377"/>
    </location>
</feature>
<dbReference type="SUPFAM" id="SSF50044">
    <property type="entry name" value="SH3-domain"/>
    <property type="match status" value="1"/>
</dbReference>
<evidence type="ECO:0000313" key="8">
    <source>
        <dbReference type="Proteomes" id="UP001209878"/>
    </source>
</evidence>
<keyword evidence="8" id="KW-1185">Reference proteome</keyword>
<evidence type="ECO:0000256" key="1">
    <source>
        <dbReference type="ARBA" id="ARBA00022443"/>
    </source>
</evidence>
<dbReference type="AlphaFoldDB" id="A0AAD9KI94"/>
<dbReference type="PROSITE" id="PS50052">
    <property type="entry name" value="GUANYLATE_KINASE_2"/>
    <property type="match status" value="1"/>
</dbReference>